<keyword evidence="7" id="KW-0805">Transcription regulation</keyword>
<keyword evidence="4 11" id="KW-0479">Metal-binding</keyword>
<keyword evidence="3" id="KW-0678">Repressor</keyword>
<keyword evidence="8" id="KW-0238">DNA-binding</keyword>
<dbReference type="GO" id="GO:0005634">
    <property type="term" value="C:nucleus"/>
    <property type="evidence" value="ECO:0007669"/>
    <property type="project" value="UniProtKB-SubCell"/>
</dbReference>
<feature type="compositionally biased region" description="Low complexity" evidence="13">
    <location>
        <begin position="72"/>
        <end position="81"/>
    </location>
</feature>
<evidence type="ECO:0000256" key="12">
    <source>
        <dbReference type="SAM" id="Coils"/>
    </source>
</evidence>
<dbReference type="PANTHER" id="PTHR46297:SF1">
    <property type="entry name" value="ZINC FINGER CCCH-TYPE WITH G PATCH DOMAIN-CONTAINING PROTEIN"/>
    <property type="match status" value="1"/>
</dbReference>
<comment type="caution">
    <text evidence="16">The sequence shown here is derived from an EMBL/GenBank/DDBJ whole genome shotgun (WGS) entry which is preliminary data.</text>
</comment>
<proteinExistence type="predicted"/>
<dbReference type="Pfam" id="PF01585">
    <property type="entry name" value="G-patch"/>
    <property type="match status" value="1"/>
</dbReference>
<feature type="domain" description="G-patch" evidence="15">
    <location>
        <begin position="341"/>
        <end position="387"/>
    </location>
</feature>
<dbReference type="SMART" id="SM00356">
    <property type="entry name" value="ZnF_C3H1"/>
    <property type="match status" value="1"/>
</dbReference>
<evidence type="ECO:0000256" key="11">
    <source>
        <dbReference type="PROSITE-ProRule" id="PRU00723"/>
    </source>
</evidence>
<evidence type="ECO:0000256" key="9">
    <source>
        <dbReference type="ARBA" id="ARBA00023163"/>
    </source>
</evidence>
<evidence type="ECO:0000313" key="17">
    <source>
        <dbReference type="Proteomes" id="UP000597762"/>
    </source>
</evidence>
<dbReference type="CDD" id="cd20384">
    <property type="entry name" value="Tudor_ZGPAT"/>
    <property type="match status" value="1"/>
</dbReference>
<reference evidence="16" key="1">
    <citation type="submission" date="2021-01" db="EMBL/GenBank/DDBJ databases">
        <authorList>
            <person name="Li R."/>
            <person name="Bekaert M."/>
        </authorList>
    </citation>
    <scope>NUCLEOTIDE SEQUENCE</scope>
    <source>
        <strain evidence="16">Farmed</strain>
    </source>
</reference>
<evidence type="ECO:0000313" key="16">
    <source>
        <dbReference type="EMBL" id="CAE1235983.1"/>
    </source>
</evidence>
<dbReference type="PROSITE" id="PS50174">
    <property type="entry name" value="G_PATCH"/>
    <property type="match status" value="1"/>
</dbReference>
<evidence type="ECO:0000256" key="8">
    <source>
        <dbReference type="ARBA" id="ARBA00023125"/>
    </source>
</evidence>
<keyword evidence="6 11" id="KW-0862">Zinc</keyword>
<organism evidence="16 17">
    <name type="scientific">Acanthosepion pharaonis</name>
    <name type="common">Pharaoh cuttlefish</name>
    <name type="synonym">Sepia pharaonis</name>
    <dbReference type="NCBI Taxonomy" id="158019"/>
    <lineage>
        <taxon>Eukaryota</taxon>
        <taxon>Metazoa</taxon>
        <taxon>Spiralia</taxon>
        <taxon>Lophotrochozoa</taxon>
        <taxon>Mollusca</taxon>
        <taxon>Cephalopoda</taxon>
        <taxon>Coleoidea</taxon>
        <taxon>Decapodiformes</taxon>
        <taxon>Sepiida</taxon>
        <taxon>Sepiina</taxon>
        <taxon>Sepiidae</taxon>
        <taxon>Acanthosepion</taxon>
    </lineage>
</organism>
<evidence type="ECO:0000259" key="14">
    <source>
        <dbReference type="PROSITE" id="PS50103"/>
    </source>
</evidence>
<evidence type="ECO:0000259" key="15">
    <source>
        <dbReference type="PROSITE" id="PS50174"/>
    </source>
</evidence>
<name>A0A812BPW3_ACAPH</name>
<keyword evidence="17" id="KW-1185">Reference proteome</keyword>
<evidence type="ECO:0000256" key="4">
    <source>
        <dbReference type="ARBA" id="ARBA00022723"/>
    </source>
</evidence>
<protein>
    <recommendedName>
        <fullName evidence="2">Zinc finger CCCH-type with G patch domain-containing protein</fullName>
    </recommendedName>
</protein>
<feature type="region of interest" description="Disordered" evidence="13">
    <location>
        <begin position="97"/>
        <end position="143"/>
    </location>
</feature>
<feature type="region of interest" description="Disordered" evidence="13">
    <location>
        <begin position="63"/>
        <end position="83"/>
    </location>
</feature>
<gene>
    <name evidence="16" type="ORF">SPHA_20005</name>
</gene>
<dbReference type="GO" id="GO:0008270">
    <property type="term" value="F:zinc ion binding"/>
    <property type="evidence" value="ECO:0007669"/>
    <property type="project" value="UniProtKB-KW"/>
</dbReference>
<evidence type="ECO:0000256" key="7">
    <source>
        <dbReference type="ARBA" id="ARBA00023015"/>
    </source>
</evidence>
<evidence type="ECO:0000256" key="2">
    <source>
        <dbReference type="ARBA" id="ARBA00022414"/>
    </source>
</evidence>
<comment type="subcellular location">
    <subcellularLocation>
        <location evidence="1">Nucleus</location>
    </subcellularLocation>
</comment>
<evidence type="ECO:0000256" key="5">
    <source>
        <dbReference type="ARBA" id="ARBA00022771"/>
    </source>
</evidence>
<dbReference type="AlphaFoldDB" id="A0A812BPW3"/>
<dbReference type="SMART" id="SM00443">
    <property type="entry name" value="G_patch"/>
    <property type="match status" value="1"/>
</dbReference>
<feature type="zinc finger region" description="C3H1-type" evidence="11">
    <location>
        <begin position="199"/>
        <end position="226"/>
    </location>
</feature>
<dbReference type="InterPro" id="IPR000571">
    <property type="entry name" value="Znf_CCCH"/>
</dbReference>
<feature type="region of interest" description="Disordered" evidence="13">
    <location>
        <begin position="399"/>
        <end position="479"/>
    </location>
</feature>
<feature type="coiled-coil region" evidence="12">
    <location>
        <begin position="484"/>
        <end position="546"/>
    </location>
</feature>
<keyword evidence="12" id="KW-0175">Coiled coil</keyword>
<dbReference type="PANTHER" id="PTHR46297">
    <property type="entry name" value="ZINC FINGER CCCH-TYPE WITH G PATCH DOMAIN-CONTAINING PROTEIN"/>
    <property type="match status" value="1"/>
</dbReference>
<dbReference type="SUPFAM" id="SSF63748">
    <property type="entry name" value="Tudor/PWWP/MBT"/>
    <property type="match status" value="1"/>
</dbReference>
<dbReference type="EMBL" id="CAHIKZ030000730">
    <property type="protein sequence ID" value="CAE1235983.1"/>
    <property type="molecule type" value="Genomic_DNA"/>
</dbReference>
<dbReference type="OrthoDB" id="5842926at2759"/>
<dbReference type="GO" id="GO:0001227">
    <property type="term" value="F:DNA-binding transcription repressor activity, RNA polymerase II-specific"/>
    <property type="evidence" value="ECO:0007669"/>
    <property type="project" value="TreeGrafter"/>
</dbReference>
<feature type="compositionally biased region" description="Basic and acidic residues" evidence="13">
    <location>
        <begin position="455"/>
        <end position="478"/>
    </location>
</feature>
<dbReference type="PROSITE" id="PS50103">
    <property type="entry name" value="ZF_C3H1"/>
    <property type="match status" value="1"/>
</dbReference>
<dbReference type="Gene3D" id="2.30.30.140">
    <property type="match status" value="1"/>
</dbReference>
<evidence type="ECO:0000256" key="6">
    <source>
        <dbReference type="ARBA" id="ARBA00022833"/>
    </source>
</evidence>
<feature type="region of interest" description="Disordered" evidence="13">
    <location>
        <begin position="293"/>
        <end position="318"/>
    </location>
</feature>
<keyword evidence="10" id="KW-0539">Nucleus</keyword>
<feature type="compositionally biased region" description="Polar residues" evidence="13">
    <location>
        <begin position="112"/>
        <end position="123"/>
    </location>
</feature>
<dbReference type="SMART" id="SM00333">
    <property type="entry name" value="TUDOR"/>
    <property type="match status" value="1"/>
</dbReference>
<keyword evidence="5 11" id="KW-0863">Zinc-finger</keyword>
<feature type="domain" description="C3H1-type" evidence="14">
    <location>
        <begin position="199"/>
        <end position="226"/>
    </location>
</feature>
<dbReference type="GO" id="GO:0000978">
    <property type="term" value="F:RNA polymerase II cis-regulatory region sequence-specific DNA binding"/>
    <property type="evidence" value="ECO:0007669"/>
    <property type="project" value="TreeGrafter"/>
</dbReference>
<keyword evidence="9" id="KW-0804">Transcription</keyword>
<evidence type="ECO:0000256" key="3">
    <source>
        <dbReference type="ARBA" id="ARBA00022491"/>
    </source>
</evidence>
<accession>A0A812BPW3</accession>
<dbReference type="InterPro" id="IPR000467">
    <property type="entry name" value="G_patch_dom"/>
</dbReference>
<dbReference type="InterPro" id="IPR002999">
    <property type="entry name" value="Tudor"/>
</dbReference>
<sequence length="556" mass="62732">MDADTIQQNIQLYTLQLNQVETALQASVPDENLIQLRADLKELISLTEENLLALRKRQLLSELEATDNEQPNLNSSSQSSNTKDMDAEYAAFKALIDDGESTSGTSEKRPQSENSQIADCSSNDQREDEGTNSSEEDDEEGNRNLTESLKSLIGKKCQAPFNTEWSMYGTHNAIITDVLDFNPPDPAQILVMFINPTHRAMVPCQYFLNGKCKFSDEKCNFSHGHIVKLDEIKPYEEPDYSSLQINGKCLARFTDKLWYRAKVESIEADGRFVVSFEIKNDVLVVSHEEIMPFSEQSKETPSEVSTSHSESDDDEEENASAIIKYIAPKTTQAMGEWEAHTKGFGSRIMAKMGYIVGQGLGKNGEGKAEPVPIEVLPSGKSLDTIMQLKEQAANKDLFSAFNNEKKKQKKIEQRNKNAYNKPENTNVFDFINNRLSQRKDGSGSSSSGKKKHHQSGHDSTNKDTKHISLKDLSKKSDRTLNVQHMKTEGELRRVEKEILRLKDSILRNEDKNKSIVKQLELKIAGLENYKKQLQVSETAIGQQKKQRSDHKKLTIF</sequence>
<evidence type="ECO:0000256" key="1">
    <source>
        <dbReference type="ARBA" id="ARBA00004123"/>
    </source>
</evidence>
<dbReference type="Proteomes" id="UP000597762">
    <property type="component" value="Unassembled WGS sequence"/>
</dbReference>
<dbReference type="Gene3D" id="2.30.30.1190">
    <property type="match status" value="1"/>
</dbReference>
<evidence type="ECO:0000256" key="13">
    <source>
        <dbReference type="SAM" id="MobiDB-lite"/>
    </source>
</evidence>
<evidence type="ECO:0000256" key="10">
    <source>
        <dbReference type="ARBA" id="ARBA00023242"/>
    </source>
</evidence>